<dbReference type="Proteomes" id="UP001370490">
    <property type="component" value="Unassembled WGS sequence"/>
</dbReference>
<protein>
    <recommendedName>
        <fullName evidence="4">Histone acetyl transferase HAT1 N-terminal domain-containing protein</fullName>
    </recommendedName>
</protein>
<evidence type="ECO:0000256" key="1">
    <source>
        <dbReference type="ARBA" id="ARBA00010543"/>
    </source>
</evidence>
<feature type="compositionally biased region" description="Polar residues" evidence="3">
    <location>
        <begin position="40"/>
        <end position="50"/>
    </location>
</feature>
<dbReference type="GO" id="GO:0005634">
    <property type="term" value="C:nucleus"/>
    <property type="evidence" value="ECO:0007669"/>
    <property type="project" value="InterPro"/>
</dbReference>
<dbReference type="Gene3D" id="3.40.630.30">
    <property type="match status" value="1"/>
</dbReference>
<dbReference type="EMBL" id="JBAMMX010000004">
    <property type="protein sequence ID" value="KAK6941417.1"/>
    <property type="molecule type" value="Genomic_DNA"/>
</dbReference>
<dbReference type="InterPro" id="IPR019467">
    <property type="entry name" value="Hat1_N"/>
</dbReference>
<evidence type="ECO:0000313" key="6">
    <source>
        <dbReference type="Proteomes" id="UP001370490"/>
    </source>
</evidence>
<comment type="caution">
    <text evidence="5">The sequence shown here is derived from an EMBL/GenBank/DDBJ whole genome shotgun (WGS) entry which is preliminary data.</text>
</comment>
<feature type="region of interest" description="Disordered" evidence="3">
    <location>
        <begin position="37"/>
        <end position="56"/>
    </location>
</feature>
<dbReference type="GO" id="GO:0031509">
    <property type="term" value="P:subtelomeric heterochromatin formation"/>
    <property type="evidence" value="ECO:0007669"/>
    <property type="project" value="InterPro"/>
</dbReference>
<organism evidence="5 6">
    <name type="scientific">Dillenia turbinata</name>
    <dbReference type="NCBI Taxonomy" id="194707"/>
    <lineage>
        <taxon>Eukaryota</taxon>
        <taxon>Viridiplantae</taxon>
        <taxon>Streptophyta</taxon>
        <taxon>Embryophyta</taxon>
        <taxon>Tracheophyta</taxon>
        <taxon>Spermatophyta</taxon>
        <taxon>Magnoliopsida</taxon>
        <taxon>eudicotyledons</taxon>
        <taxon>Gunneridae</taxon>
        <taxon>Pentapetalae</taxon>
        <taxon>Dilleniales</taxon>
        <taxon>Dilleniaceae</taxon>
        <taxon>Dillenia</taxon>
    </lineage>
</organism>
<evidence type="ECO:0000256" key="3">
    <source>
        <dbReference type="SAM" id="MobiDB-lite"/>
    </source>
</evidence>
<proteinExistence type="inferred from homology"/>
<feature type="domain" description="Histone acetyl transferase HAT1 N-terminal" evidence="4">
    <location>
        <begin position="79"/>
        <end position="174"/>
    </location>
</feature>
<comment type="catalytic activity">
    <reaction evidence="2">
        <text>L-lysyl-[protein] + acetyl-CoA = N(6)-acetyl-L-lysyl-[protein] + CoA + H(+)</text>
        <dbReference type="Rhea" id="RHEA:45948"/>
        <dbReference type="Rhea" id="RHEA-COMP:9752"/>
        <dbReference type="Rhea" id="RHEA-COMP:10731"/>
        <dbReference type="ChEBI" id="CHEBI:15378"/>
        <dbReference type="ChEBI" id="CHEBI:29969"/>
        <dbReference type="ChEBI" id="CHEBI:57287"/>
        <dbReference type="ChEBI" id="CHEBI:57288"/>
        <dbReference type="ChEBI" id="CHEBI:61930"/>
        <dbReference type="EC" id="2.3.1.48"/>
    </reaction>
</comment>
<evidence type="ECO:0000256" key="2">
    <source>
        <dbReference type="ARBA" id="ARBA00048017"/>
    </source>
</evidence>
<dbReference type="Pfam" id="PF10394">
    <property type="entry name" value="Hat1_N"/>
    <property type="match status" value="1"/>
</dbReference>
<evidence type="ECO:0000313" key="5">
    <source>
        <dbReference type="EMBL" id="KAK6941417.1"/>
    </source>
</evidence>
<keyword evidence="6" id="KW-1185">Reference proteome</keyword>
<reference evidence="5 6" key="1">
    <citation type="submission" date="2023-12" db="EMBL/GenBank/DDBJ databases">
        <title>A high-quality genome assembly for Dillenia turbinata (Dilleniales).</title>
        <authorList>
            <person name="Chanderbali A."/>
        </authorList>
    </citation>
    <scope>NUCLEOTIDE SEQUENCE [LARGE SCALE GENOMIC DNA]</scope>
    <source>
        <strain evidence="5">LSX21</strain>
        <tissue evidence="5">Leaf</tissue>
    </source>
</reference>
<dbReference type="SUPFAM" id="SSF55729">
    <property type="entry name" value="Acyl-CoA N-acyltransferases (Nat)"/>
    <property type="match status" value="1"/>
</dbReference>
<dbReference type="InterPro" id="IPR016181">
    <property type="entry name" value="Acyl_CoA_acyltransferase"/>
</dbReference>
<comment type="similarity">
    <text evidence="1">Belongs to the HAT1 family.</text>
</comment>
<dbReference type="InterPro" id="IPR017380">
    <property type="entry name" value="Hist_AcTrfase_B-typ_cat-su"/>
</dbReference>
<dbReference type="GO" id="GO:0000781">
    <property type="term" value="C:chromosome, telomeric region"/>
    <property type="evidence" value="ECO:0007669"/>
    <property type="project" value="GOC"/>
</dbReference>
<dbReference type="AlphaFoldDB" id="A0AAN8ZL21"/>
<sequence>MSSQRILASCQATLHLNRSGHQTRHLQVVETLIGDKMGQKNHTSDSNQTTDPKKRRRVGFSGPEYCFSSCSYGFDVDASVEANHCVKIYLVSSKEVVDAPANTCVIDPVDLNQFLITVWISSILFHVYTDVTFDSNSDGGKGITDLKPALQSIFAENLVDSKDDFLQTFSSESQCIKSLRLVMSKISVGYLYSPLVPLVLLLVDDSTPMEVTDPKWEIYVVTVKRYDQQGDCQCRLLGFTAIYHFYHFPDMTRMCLGQILVLPPYQHKGYEALNSVAIAEDIYDLTMEEPLDYLQHVRTCIDILCLLEFSSIQDAVNSAITALKQGKLSKKVQPPRLAPHLTVAEDVRKSLKIIKKQYLQCWEILIYLGLNPIDYTENFTEFISRRVKAKFLEKDSDTTSKRVIDVQSDYNPEMSFVLFKTQSDEGRSIELNGSKTNQEEQLRQLVVERIKEIKLIAGKVALQHAWLSASLYVHLSVGCNSKFLSSSTNPDELACAGAESLLT</sequence>
<feature type="non-terminal residue" evidence="5">
    <location>
        <position position="503"/>
    </location>
</feature>
<dbReference type="GO" id="GO:0004402">
    <property type="term" value="F:histone acetyltransferase activity"/>
    <property type="evidence" value="ECO:0007669"/>
    <property type="project" value="InterPro"/>
</dbReference>
<accession>A0AAN8ZL21</accession>
<evidence type="ECO:0000259" key="4">
    <source>
        <dbReference type="Pfam" id="PF10394"/>
    </source>
</evidence>
<name>A0AAN8ZL21_9MAGN</name>
<gene>
    <name evidence="5" type="ORF">RJ641_026794</name>
</gene>
<dbReference type="PANTHER" id="PTHR12046">
    <property type="entry name" value="HISTONE ACETYLTRANSFERASE TYPE B CATALYTIC SUBUNIT"/>
    <property type="match status" value="1"/>
</dbReference>